<evidence type="ECO:0000256" key="5">
    <source>
        <dbReference type="ARBA" id="ARBA00022989"/>
    </source>
</evidence>
<dbReference type="GO" id="GO:0006826">
    <property type="term" value="P:iron ion transport"/>
    <property type="evidence" value="ECO:0007669"/>
    <property type="project" value="TreeGrafter"/>
</dbReference>
<comment type="similarity">
    <text evidence="2">Belongs to the ferric reductase (FRE) family.</text>
</comment>
<dbReference type="SUPFAM" id="SSF63380">
    <property type="entry name" value="Riboflavin synthase domain-like"/>
    <property type="match status" value="1"/>
</dbReference>
<dbReference type="AlphaFoldDB" id="A0A4U7B7Q5"/>
<dbReference type="PANTHER" id="PTHR32361">
    <property type="entry name" value="FERRIC/CUPRIC REDUCTASE TRANSMEMBRANE COMPONENT"/>
    <property type="match status" value="1"/>
</dbReference>
<dbReference type="CDD" id="cd06186">
    <property type="entry name" value="NOX_Duox_like_FAD_NADP"/>
    <property type="match status" value="1"/>
</dbReference>
<dbReference type="Gene3D" id="3.40.50.80">
    <property type="entry name" value="Nucleotide-binding domain of ferredoxin-NADP reductase (FNR) module"/>
    <property type="match status" value="1"/>
</dbReference>
<dbReference type="SFLD" id="SFLDG01168">
    <property type="entry name" value="Ferric_reductase_subgroup_(FRE"/>
    <property type="match status" value="1"/>
</dbReference>
<evidence type="ECO:0000256" key="7">
    <source>
        <dbReference type="ARBA" id="ARBA00023065"/>
    </source>
</evidence>
<dbReference type="InterPro" id="IPR017938">
    <property type="entry name" value="Riboflavin_synthase-like_b-brl"/>
</dbReference>
<dbReference type="GO" id="GO:0000293">
    <property type="term" value="F:ferric-chelate reductase activity"/>
    <property type="evidence" value="ECO:0007669"/>
    <property type="project" value="TreeGrafter"/>
</dbReference>
<evidence type="ECO:0000256" key="4">
    <source>
        <dbReference type="ARBA" id="ARBA00022692"/>
    </source>
</evidence>
<comment type="subcellular location">
    <subcellularLocation>
        <location evidence="1">Membrane</location>
        <topology evidence="1">Multi-pass membrane protein</topology>
    </subcellularLocation>
</comment>
<evidence type="ECO:0000313" key="14">
    <source>
        <dbReference type="Proteomes" id="UP000308133"/>
    </source>
</evidence>
<feature type="region of interest" description="Disordered" evidence="10">
    <location>
        <begin position="467"/>
        <end position="504"/>
    </location>
</feature>
<proteinExistence type="inferred from homology"/>
<reference evidence="13 14" key="1">
    <citation type="submission" date="2018-02" db="EMBL/GenBank/DDBJ databases">
        <title>Draft genome sequences of Elsinoe sp., causing black scab on jojoba.</title>
        <authorList>
            <person name="Stodart B."/>
            <person name="Jeffress S."/>
            <person name="Ash G."/>
            <person name="Arun Chinnappa K."/>
        </authorList>
    </citation>
    <scope>NUCLEOTIDE SEQUENCE [LARGE SCALE GENOMIC DNA]</scope>
    <source>
        <strain evidence="13 14">Hillstone_2</strain>
    </source>
</reference>
<evidence type="ECO:0000256" key="2">
    <source>
        <dbReference type="ARBA" id="ARBA00006278"/>
    </source>
</evidence>
<keyword evidence="6" id="KW-0560">Oxidoreductase</keyword>
<dbReference type="Gene3D" id="2.40.30.10">
    <property type="entry name" value="Translation factors"/>
    <property type="match status" value="1"/>
</dbReference>
<dbReference type="Pfam" id="PF08030">
    <property type="entry name" value="NAD_binding_6"/>
    <property type="match status" value="1"/>
</dbReference>
<evidence type="ECO:0000256" key="11">
    <source>
        <dbReference type="SAM" id="Phobius"/>
    </source>
</evidence>
<accession>A0A4U7B7Q5</accession>
<feature type="transmembrane region" description="Helical" evidence="11">
    <location>
        <begin position="205"/>
        <end position="226"/>
    </location>
</feature>
<evidence type="ECO:0000313" key="13">
    <source>
        <dbReference type="EMBL" id="TKX23567.1"/>
    </source>
</evidence>
<evidence type="ECO:0000256" key="3">
    <source>
        <dbReference type="ARBA" id="ARBA00022448"/>
    </source>
</evidence>
<evidence type="ECO:0000256" key="9">
    <source>
        <dbReference type="ARBA" id="ARBA00023180"/>
    </source>
</evidence>
<gene>
    <name evidence="13" type="ORF">C1H76_4079</name>
</gene>
<feature type="domain" description="FAD-binding FR-type" evidence="12">
    <location>
        <begin position="274"/>
        <end position="386"/>
    </location>
</feature>
<evidence type="ECO:0000256" key="6">
    <source>
        <dbReference type="ARBA" id="ARBA00023002"/>
    </source>
</evidence>
<dbReference type="SUPFAM" id="SSF52343">
    <property type="entry name" value="Ferredoxin reductase-like, C-terminal NADP-linked domain"/>
    <property type="match status" value="1"/>
</dbReference>
<evidence type="ECO:0000256" key="10">
    <source>
        <dbReference type="SAM" id="MobiDB-lite"/>
    </source>
</evidence>
<feature type="transmembrane region" description="Helical" evidence="11">
    <location>
        <begin position="233"/>
        <end position="250"/>
    </location>
</feature>
<dbReference type="SFLD" id="SFLDS00052">
    <property type="entry name" value="Ferric_Reductase_Domain"/>
    <property type="match status" value="1"/>
</dbReference>
<dbReference type="PROSITE" id="PS51384">
    <property type="entry name" value="FAD_FR"/>
    <property type="match status" value="1"/>
</dbReference>
<evidence type="ECO:0000256" key="8">
    <source>
        <dbReference type="ARBA" id="ARBA00023136"/>
    </source>
</evidence>
<keyword evidence="5 11" id="KW-1133">Transmembrane helix</keyword>
<name>A0A4U7B7Q5_9PEZI</name>
<dbReference type="PANTHER" id="PTHR32361:SF9">
    <property type="entry name" value="FERRIC REDUCTASE TRANSMEMBRANE COMPONENT 3-RELATED"/>
    <property type="match status" value="1"/>
</dbReference>
<keyword evidence="9" id="KW-0325">Glycoprotein</keyword>
<feature type="transmembrane region" description="Helical" evidence="11">
    <location>
        <begin position="256"/>
        <end position="277"/>
    </location>
</feature>
<dbReference type="InterPro" id="IPR013130">
    <property type="entry name" value="Fe3_Rdtase_TM_dom"/>
</dbReference>
<keyword evidence="8 11" id="KW-0472">Membrane</keyword>
<sequence>MWHFITLSDSDKHLRRQLLDHYANLAQLSALIPLVLLAILNLTRHLRGRLRTHPPPSSPHLKHTRSRPSPFSLPSLLAPNSLHFFLTSPSPFPNLGTNALLLSTLLHTSLLLLLSTLQTQSDYLHLTKRLGLVAASQLPLHYLLAWKSPLNPISLLTGYSWEALNAAHQALGRIITFLFAGHAALYLNFFVQAGVLGKRIRDWDVILGLLAVVLYAGMGGMALGVVRRWSYRAFVLVHVVVAVAVLPVMWGHVSHLRVYVVEAVGVWLVGTALRGVGTRTVEARVRRRGEGSVEVVVEGREVSGGSWGAWSRGWVPGQHVYLAMEGKGMLPTAIGRNPYSIASLQGDGKLSCMVRVMGGNTKLLVGKEDEKRLIRLEGPYGRTDHLERLLECDRVLLIAGGVGATFIMPLLRGLNTARADSVGGRKVQAVWAVKHVDEVQWALEGLATEERDALQKILTVNLTRAALDDNTGSNTGKPNGIGSGSGLSVEADDANEEEAAQEEGVELQSLLKDNAESNRLEHDLSSKLSVQEGRPNVRKLVDQVCSHSSTERVAVYVCGPKSMGDKVRTEVGSYVARGRDVVFWNEEFGLS</sequence>
<dbReference type="InterPro" id="IPR017927">
    <property type="entry name" value="FAD-bd_FR_type"/>
</dbReference>
<dbReference type="Proteomes" id="UP000308133">
    <property type="component" value="Unassembled WGS sequence"/>
</dbReference>
<dbReference type="GO" id="GO:0005886">
    <property type="term" value="C:plasma membrane"/>
    <property type="evidence" value="ECO:0007669"/>
    <property type="project" value="TreeGrafter"/>
</dbReference>
<feature type="transmembrane region" description="Helical" evidence="11">
    <location>
        <begin position="174"/>
        <end position="193"/>
    </location>
</feature>
<comment type="caution">
    <text evidence="13">The sequence shown here is derived from an EMBL/GenBank/DDBJ whole genome shotgun (WGS) entry which is preliminary data.</text>
</comment>
<organism evidence="13 14">
    <name type="scientific">Elsinoe australis</name>
    <dbReference type="NCBI Taxonomy" id="40998"/>
    <lineage>
        <taxon>Eukaryota</taxon>
        <taxon>Fungi</taxon>
        <taxon>Dikarya</taxon>
        <taxon>Ascomycota</taxon>
        <taxon>Pezizomycotina</taxon>
        <taxon>Dothideomycetes</taxon>
        <taxon>Dothideomycetidae</taxon>
        <taxon>Myriangiales</taxon>
        <taxon>Elsinoaceae</taxon>
        <taxon>Elsinoe</taxon>
    </lineage>
</organism>
<dbReference type="GO" id="GO:0015677">
    <property type="term" value="P:copper ion import"/>
    <property type="evidence" value="ECO:0007669"/>
    <property type="project" value="TreeGrafter"/>
</dbReference>
<evidence type="ECO:0000256" key="1">
    <source>
        <dbReference type="ARBA" id="ARBA00004141"/>
    </source>
</evidence>
<dbReference type="InterPro" id="IPR013121">
    <property type="entry name" value="Fe_red_NAD-bd_6"/>
</dbReference>
<evidence type="ECO:0000259" key="12">
    <source>
        <dbReference type="PROSITE" id="PS51384"/>
    </source>
</evidence>
<dbReference type="InterPro" id="IPR039261">
    <property type="entry name" value="FNR_nucleotide-bd"/>
</dbReference>
<keyword evidence="4 11" id="KW-0812">Transmembrane</keyword>
<protein>
    <submittedName>
        <fullName evidence="13">Ferric/cupric reductase transmembrane component-like protein 5</fullName>
    </submittedName>
</protein>
<dbReference type="EMBL" id="PTQR01000053">
    <property type="protein sequence ID" value="TKX23567.1"/>
    <property type="molecule type" value="Genomic_DNA"/>
</dbReference>
<dbReference type="Pfam" id="PF01794">
    <property type="entry name" value="Ferric_reduct"/>
    <property type="match status" value="1"/>
</dbReference>
<keyword evidence="3" id="KW-0813">Transport</keyword>
<dbReference type="GO" id="GO:0006879">
    <property type="term" value="P:intracellular iron ion homeostasis"/>
    <property type="evidence" value="ECO:0007669"/>
    <property type="project" value="TreeGrafter"/>
</dbReference>
<keyword evidence="7" id="KW-0406">Ion transport</keyword>
<feature type="transmembrane region" description="Helical" evidence="11">
    <location>
        <begin position="22"/>
        <end position="42"/>
    </location>
</feature>
<dbReference type="InterPro" id="IPR051410">
    <property type="entry name" value="Ferric/Cupric_Reductase"/>
</dbReference>
<feature type="compositionally biased region" description="Acidic residues" evidence="10">
    <location>
        <begin position="490"/>
        <end position="504"/>
    </location>
</feature>